<dbReference type="Pfam" id="PF13378">
    <property type="entry name" value="MR_MLE_C"/>
    <property type="match status" value="1"/>
</dbReference>
<evidence type="ECO:0000256" key="5">
    <source>
        <dbReference type="ARBA" id="ARBA00029491"/>
    </source>
</evidence>
<dbReference type="UniPathway" id="UPA01057">
    <property type="reaction ID" value="UER00165"/>
</dbReference>
<evidence type="ECO:0000256" key="6">
    <source>
        <dbReference type="NCBIfam" id="TIGR01928"/>
    </source>
</evidence>
<dbReference type="PANTHER" id="PTHR48073:SF5">
    <property type="entry name" value="O-SUCCINYLBENZOATE SYNTHASE"/>
    <property type="match status" value="1"/>
</dbReference>
<name>A0A5B9VZQ9_9BACT</name>
<evidence type="ECO:0000256" key="1">
    <source>
        <dbReference type="ARBA" id="ARBA00001968"/>
    </source>
</evidence>
<dbReference type="InterPro" id="IPR029017">
    <property type="entry name" value="Enolase-like_N"/>
</dbReference>
<proteinExistence type="predicted"/>
<dbReference type="CDD" id="cd03317">
    <property type="entry name" value="NAAAR"/>
    <property type="match status" value="1"/>
</dbReference>
<dbReference type="GO" id="GO:0009234">
    <property type="term" value="P:menaquinone biosynthetic process"/>
    <property type="evidence" value="ECO:0007669"/>
    <property type="project" value="UniProtKB-UniRule"/>
</dbReference>
<dbReference type="OrthoDB" id="9785902at2"/>
<dbReference type="SMART" id="SM00922">
    <property type="entry name" value="MR_MLE"/>
    <property type="match status" value="1"/>
</dbReference>
<dbReference type="SFLD" id="SFLDF00009">
    <property type="entry name" value="o-succinylbenzoate_synthase"/>
    <property type="match status" value="1"/>
</dbReference>
<comment type="cofactor">
    <cofactor evidence="1">
        <name>a divalent metal cation</name>
        <dbReference type="ChEBI" id="CHEBI:60240"/>
    </cofactor>
</comment>
<evidence type="ECO:0000259" key="7">
    <source>
        <dbReference type="SMART" id="SM00922"/>
    </source>
</evidence>
<evidence type="ECO:0000256" key="2">
    <source>
        <dbReference type="ARBA" id="ARBA00022723"/>
    </source>
</evidence>
<dbReference type="PANTHER" id="PTHR48073">
    <property type="entry name" value="O-SUCCINYLBENZOATE SYNTHASE-RELATED"/>
    <property type="match status" value="1"/>
</dbReference>
<dbReference type="RefSeq" id="WP_148593804.1">
    <property type="nucleotide sequence ID" value="NZ_CP042997.1"/>
</dbReference>
<feature type="domain" description="Mandelate racemase/muconate lactonizing enzyme C-terminal" evidence="7">
    <location>
        <begin position="143"/>
        <end position="235"/>
    </location>
</feature>
<dbReference type="Pfam" id="PF02746">
    <property type="entry name" value="MR_MLE_N"/>
    <property type="match status" value="1"/>
</dbReference>
<organism evidence="8 9">
    <name type="scientific">Aquisphaera giovannonii</name>
    <dbReference type="NCBI Taxonomy" id="406548"/>
    <lineage>
        <taxon>Bacteria</taxon>
        <taxon>Pseudomonadati</taxon>
        <taxon>Planctomycetota</taxon>
        <taxon>Planctomycetia</taxon>
        <taxon>Isosphaerales</taxon>
        <taxon>Isosphaeraceae</taxon>
        <taxon>Aquisphaera</taxon>
    </lineage>
</organism>
<dbReference type="GO" id="GO:0016854">
    <property type="term" value="F:racemase and epimerase activity"/>
    <property type="evidence" value="ECO:0007669"/>
    <property type="project" value="UniProtKB-ARBA"/>
</dbReference>
<dbReference type="InterPro" id="IPR029065">
    <property type="entry name" value="Enolase_C-like"/>
</dbReference>
<keyword evidence="4 8" id="KW-0456">Lyase</keyword>
<protein>
    <recommendedName>
        <fullName evidence="5 6">o-succinylbenzoate synthase</fullName>
        <ecNumber evidence="5 6">4.2.1.113</ecNumber>
    </recommendedName>
</protein>
<gene>
    <name evidence="8" type="primary">menC_2</name>
    <name evidence="8" type="ORF">OJF2_23270</name>
</gene>
<dbReference type="SFLD" id="SFLDG00180">
    <property type="entry name" value="muconate_cycloisomerase"/>
    <property type="match status" value="1"/>
</dbReference>
<dbReference type="EMBL" id="CP042997">
    <property type="protein sequence ID" value="QEH33798.1"/>
    <property type="molecule type" value="Genomic_DNA"/>
</dbReference>
<evidence type="ECO:0000256" key="3">
    <source>
        <dbReference type="ARBA" id="ARBA00022842"/>
    </source>
</evidence>
<dbReference type="InterPro" id="IPR013342">
    <property type="entry name" value="Mandelate_racemase_C"/>
</dbReference>
<evidence type="ECO:0000256" key="4">
    <source>
        <dbReference type="ARBA" id="ARBA00023239"/>
    </source>
</evidence>
<dbReference type="SUPFAM" id="SSF54826">
    <property type="entry name" value="Enolase N-terminal domain-like"/>
    <property type="match status" value="1"/>
</dbReference>
<keyword evidence="9" id="KW-1185">Reference proteome</keyword>
<dbReference type="Gene3D" id="3.20.20.120">
    <property type="entry name" value="Enolase-like C-terminal domain"/>
    <property type="match status" value="1"/>
</dbReference>
<dbReference type="InterPro" id="IPR010197">
    <property type="entry name" value="OSBS/NAAAR"/>
</dbReference>
<dbReference type="EC" id="4.2.1.113" evidence="5 6"/>
<dbReference type="Gene3D" id="3.30.390.10">
    <property type="entry name" value="Enolase-like, N-terminal domain"/>
    <property type="match status" value="1"/>
</dbReference>
<dbReference type="UniPathway" id="UPA00079"/>
<dbReference type="Proteomes" id="UP000324233">
    <property type="component" value="Chromosome"/>
</dbReference>
<dbReference type="KEGG" id="agv:OJF2_23270"/>
<accession>A0A5B9VZQ9</accession>
<dbReference type="AlphaFoldDB" id="A0A5B9VZQ9"/>
<evidence type="ECO:0000313" key="9">
    <source>
        <dbReference type="Proteomes" id="UP000324233"/>
    </source>
</evidence>
<sequence length="374" mass="41200">MQIDRIELRLARLPLIRPFRTSSSRKDHLDHILVRAIMADGVEGWGECASPSDPFYCPETVETCWHVLHDFLAPMTLAREWSTIEELTGFYRLVKGNAFARSGLEMACWDALARTHGRPLSEVLGGTRPEVLSGVSLGIEEDVEALYDRIDQFVAEGYRRVKLKIAPGWDVEVVRKVRGRYPDLPLQVDANSAYTLDDLPTLKQLDEFDLLLIEQPLAHDDIIDHVQLQRTIRTPVCLDESIHSAADARKAIDIGACKVINIKVSRVGGPQEARRVHDACAARGIPVWCGGMHEFGIGRAANLAVASLPGFSLPGDVSGSDKYYRHDLVEPPILATRGAIPVRQAPGLGVDPVMERIEKATLRAAVLSAGPSRG</sequence>
<dbReference type="GO" id="GO:0046872">
    <property type="term" value="F:metal ion binding"/>
    <property type="evidence" value="ECO:0007669"/>
    <property type="project" value="UniProtKB-KW"/>
</dbReference>
<dbReference type="NCBIfam" id="TIGR01928">
    <property type="entry name" value="menC_lowGC_arch"/>
    <property type="match status" value="1"/>
</dbReference>
<dbReference type="GO" id="GO:0043748">
    <property type="term" value="F:O-succinylbenzoate synthase activity"/>
    <property type="evidence" value="ECO:0007669"/>
    <property type="project" value="UniProtKB-EC"/>
</dbReference>
<dbReference type="SFLD" id="SFLDS00001">
    <property type="entry name" value="Enolase"/>
    <property type="match status" value="1"/>
</dbReference>
<evidence type="ECO:0000313" key="8">
    <source>
        <dbReference type="EMBL" id="QEH33798.1"/>
    </source>
</evidence>
<dbReference type="InterPro" id="IPR036849">
    <property type="entry name" value="Enolase-like_C_sf"/>
</dbReference>
<keyword evidence="3" id="KW-0460">Magnesium</keyword>
<dbReference type="SUPFAM" id="SSF51604">
    <property type="entry name" value="Enolase C-terminal domain-like"/>
    <property type="match status" value="1"/>
</dbReference>
<keyword evidence="2" id="KW-0479">Metal-binding</keyword>
<dbReference type="InterPro" id="IPR013341">
    <property type="entry name" value="Mandelate_racemase_N_dom"/>
</dbReference>
<reference evidence="8 9" key="1">
    <citation type="submission" date="2019-08" db="EMBL/GenBank/DDBJ databases">
        <title>Deep-cultivation of Planctomycetes and their phenomic and genomic characterization uncovers novel biology.</title>
        <authorList>
            <person name="Wiegand S."/>
            <person name="Jogler M."/>
            <person name="Boedeker C."/>
            <person name="Pinto D."/>
            <person name="Vollmers J."/>
            <person name="Rivas-Marin E."/>
            <person name="Kohn T."/>
            <person name="Peeters S.H."/>
            <person name="Heuer A."/>
            <person name="Rast P."/>
            <person name="Oberbeckmann S."/>
            <person name="Bunk B."/>
            <person name="Jeske O."/>
            <person name="Meyerdierks A."/>
            <person name="Storesund J.E."/>
            <person name="Kallscheuer N."/>
            <person name="Luecker S."/>
            <person name="Lage O.M."/>
            <person name="Pohl T."/>
            <person name="Merkel B.J."/>
            <person name="Hornburger P."/>
            <person name="Mueller R.-W."/>
            <person name="Bruemmer F."/>
            <person name="Labrenz M."/>
            <person name="Spormann A.M."/>
            <person name="Op den Camp H."/>
            <person name="Overmann J."/>
            <person name="Amann R."/>
            <person name="Jetten M.S.M."/>
            <person name="Mascher T."/>
            <person name="Medema M.H."/>
            <person name="Devos D.P."/>
            <person name="Kaster A.-K."/>
            <person name="Ovreas L."/>
            <person name="Rohde M."/>
            <person name="Galperin M.Y."/>
            <person name="Jogler C."/>
        </authorList>
    </citation>
    <scope>NUCLEOTIDE SEQUENCE [LARGE SCALE GENOMIC DNA]</scope>
    <source>
        <strain evidence="8 9">OJF2</strain>
    </source>
</reference>